<feature type="modified residue" description="Phosphohistidine" evidence="1">
    <location>
        <position position="59"/>
    </location>
</feature>
<dbReference type="GO" id="GO:0051213">
    <property type="term" value="F:dioxygenase activity"/>
    <property type="evidence" value="ECO:0007669"/>
    <property type="project" value="UniProtKB-KW"/>
</dbReference>
<keyword evidence="4" id="KW-1185">Reference proteome</keyword>
<keyword evidence="3" id="KW-0223">Dioxygenase</keyword>
<keyword evidence="1" id="KW-0597">Phosphoprotein</keyword>
<dbReference type="InterPro" id="IPR008207">
    <property type="entry name" value="Sig_transdc_His_kin_Hpt_dom"/>
</dbReference>
<protein>
    <submittedName>
        <fullName evidence="3">Taurine dioxygenase</fullName>
    </submittedName>
</protein>
<dbReference type="PROSITE" id="PS50894">
    <property type="entry name" value="HPT"/>
    <property type="match status" value="1"/>
</dbReference>
<dbReference type="GO" id="GO:0004672">
    <property type="term" value="F:protein kinase activity"/>
    <property type="evidence" value="ECO:0007669"/>
    <property type="project" value="UniProtKB-ARBA"/>
</dbReference>
<dbReference type="InterPro" id="IPR036641">
    <property type="entry name" value="HPT_dom_sf"/>
</dbReference>
<dbReference type="EMBL" id="PISP01000001">
    <property type="protein sequence ID" value="PKD44706.1"/>
    <property type="molecule type" value="Genomic_DNA"/>
</dbReference>
<evidence type="ECO:0000259" key="2">
    <source>
        <dbReference type="PROSITE" id="PS50894"/>
    </source>
</evidence>
<dbReference type="OrthoDB" id="1524886at2"/>
<comment type="caution">
    <text evidence="3">The sequence shown here is derived from an EMBL/GenBank/DDBJ whole genome shotgun (WGS) entry which is preliminary data.</text>
</comment>
<dbReference type="AlphaFoldDB" id="A0A2N0VKI5"/>
<dbReference type="SUPFAM" id="SSF47226">
    <property type="entry name" value="Histidine-containing phosphotransfer domain, HPT domain"/>
    <property type="match status" value="1"/>
</dbReference>
<sequence length="115" mass="13467">MENKENLVDVQLIRDMLYDDDGYVKEFSNASIQSFGEFKQHFKESLLAREMDELRRAGHKIKPVAMMLKLDPVIEMYDTSKTYLEENRSTEELADLADDMETYCDTVIAEFQELV</sequence>
<dbReference type="RefSeq" id="WP_101071995.1">
    <property type="nucleotide sequence ID" value="NZ_PISP01000001.1"/>
</dbReference>
<dbReference type="Proteomes" id="UP000233398">
    <property type="component" value="Unassembled WGS sequence"/>
</dbReference>
<dbReference type="Gene3D" id="1.20.120.160">
    <property type="entry name" value="HPT domain"/>
    <property type="match status" value="1"/>
</dbReference>
<name>A0A2N0VKI5_9BACT</name>
<accession>A0A2N0VKI5</accession>
<organism evidence="3 4">
    <name type="scientific">Rhodohalobacter barkolensis</name>
    <dbReference type="NCBI Taxonomy" id="2053187"/>
    <lineage>
        <taxon>Bacteria</taxon>
        <taxon>Pseudomonadati</taxon>
        <taxon>Balneolota</taxon>
        <taxon>Balneolia</taxon>
        <taxon>Balneolales</taxon>
        <taxon>Balneolaceae</taxon>
        <taxon>Rhodohalobacter</taxon>
    </lineage>
</organism>
<reference evidence="3 4" key="1">
    <citation type="submission" date="2017-11" db="EMBL/GenBank/DDBJ databases">
        <title>Rhodohalobacter 15182 sp. nov., isolated from a salt lake.</title>
        <authorList>
            <person name="Han S."/>
        </authorList>
    </citation>
    <scope>NUCLEOTIDE SEQUENCE [LARGE SCALE GENOMIC DNA]</scope>
    <source>
        <strain evidence="3 4">15182</strain>
    </source>
</reference>
<proteinExistence type="predicted"/>
<dbReference type="GO" id="GO:0000160">
    <property type="term" value="P:phosphorelay signal transduction system"/>
    <property type="evidence" value="ECO:0007669"/>
    <property type="project" value="InterPro"/>
</dbReference>
<evidence type="ECO:0000313" key="3">
    <source>
        <dbReference type="EMBL" id="PKD44706.1"/>
    </source>
</evidence>
<evidence type="ECO:0000313" key="4">
    <source>
        <dbReference type="Proteomes" id="UP000233398"/>
    </source>
</evidence>
<evidence type="ECO:0000256" key="1">
    <source>
        <dbReference type="PROSITE-ProRule" id="PRU00110"/>
    </source>
</evidence>
<feature type="domain" description="HPt" evidence="2">
    <location>
        <begin position="20"/>
        <end position="115"/>
    </location>
</feature>
<gene>
    <name evidence="3" type="ORF">CWD77_04380</name>
</gene>
<keyword evidence="3" id="KW-0560">Oxidoreductase</keyword>